<organism evidence="2 3">
    <name type="scientific">Bradymonas sediminis</name>
    <dbReference type="NCBI Taxonomy" id="1548548"/>
    <lineage>
        <taxon>Bacteria</taxon>
        <taxon>Deltaproteobacteria</taxon>
        <taxon>Bradymonadales</taxon>
        <taxon>Bradymonadaceae</taxon>
        <taxon>Bradymonas</taxon>
    </lineage>
</organism>
<protein>
    <submittedName>
        <fullName evidence="2">Amidase</fullName>
    </submittedName>
</protein>
<dbReference type="SUPFAM" id="SSF75304">
    <property type="entry name" value="Amidase signature (AS) enzymes"/>
    <property type="match status" value="1"/>
</dbReference>
<dbReference type="GO" id="GO:0003824">
    <property type="term" value="F:catalytic activity"/>
    <property type="evidence" value="ECO:0007669"/>
    <property type="project" value="InterPro"/>
</dbReference>
<dbReference type="AlphaFoldDB" id="A0A2Z4FHJ9"/>
<dbReference type="Gene3D" id="3.90.1300.10">
    <property type="entry name" value="Amidase signature (AS) domain"/>
    <property type="match status" value="1"/>
</dbReference>
<dbReference type="PANTHER" id="PTHR11895">
    <property type="entry name" value="TRANSAMIDASE"/>
    <property type="match status" value="1"/>
</dbReference>
<dbReference type="RefSeq" id="WP_111332270.1">
    <property type="nucleotide sequence ID" value="NZ_CP030032.1"/>
</dbReference>
<dbReference type="Proteomes" id="UP000249799">
    <property type="component" value="Chromosome"/>
</dbReference>
<evidence type="ECO:0000313" key="3">
    <source>
        <dbReference type="Proteomes" id="UP000249799"/>
    </source>
</evidence>
<dbReference type="Pfam" id="PF01425">
    <property type="entry name" value="Amidase"/>
    <property type="match status" value="1"/>
</dbReference>
<dbReference type="InterPro" id="IPR020556">
    <property type="entry name" value="Amidase_CS"/>
</dbReference>
<dbReference type="InterPro" id="IPR036928">
    <property type="entry name" value="AS_sf"/>
</dbReference>
<dbReference type="InterPro" id="IPR000120">
    <property type="entry name" value="Amidase"/>
</dbReference>
<comment type="similarity">
    <text evidence="1">Belongs to the amidase family.</text>
</comment>
<dbReference type="PROSITE" id="PS00571">
    <property type="entry name" value="AMIDASES"/>
    <property type="match status" value="1"/>
</dbReference>
<proteinExistence type="inferred from homology"/>
<gene>
    <name evidence="2" type="ORF">DN745_03610</name>
</gene>
<reference evidence="2 3" key="1">
    <citation type="submission" date="2018-06" db="EMBL/GenBank/DDBJ databases">
        <title>Lujinxingia sediminis gen. nov. sp. nov., a new facultative anaerobic member of the class Deltaproteobacteria, and proposal of Lujinxingaceae fam. nov.</title>
        <authorList>
            <person name="Guo L.-Y."/>
            <person name="Li C.-M."/>
            <person name="Wang S."/>
            <person name="Du Z.-J."/>
        </authorList>
    </citation>
    <scope>NUCLEOTIDE SEQUENCE [LARGE SCALE GENOMIC DNA]</scope>
    <source>
        <strain evidence="2 3">FA350</strain>
    </source>
</reference>
<accession>A0A2Z4FHJ9</accession>
<dbReference type="EMBL" id="CP030032">
    <property type="protein sequence ID" value="AWV88481.1"/>
    <property type="molecule type" value="Genomic_DNA"/>
</dbReference>
<keyword evidence="3" id="KW-1185">Reference proteome</keyword>
<name>A0A2Z4FHJ9_9DELT</name>
<evidence type="ECO:0000256" key="1">
    <source>
        <dbReference type="ARBA" id="ARBA00009199"/>
    </source>
</evidence>
<dbReference type="OrthoDB" id="9811471at2"/>
<dbReference type="InterPro" id="IPR023631">
    <property type="entry name" value="Amidase_dom"/>
</dbReference>
<dbReference type="PANTHER" id="PTHR11895:SF7">
    <property type="entry name" value="GLUTAMYL-TRNA(GLN) AMIDOTRANSFERASE SUBUNIT A, MITOCHONDRIAL"/>
    <property type="match status" value="1"/>
</dbReference>
<evidence type="ECO:0000313" key="2">
    <source>
        <dbReference type="EMBL" id="AWV88481.1"/>
    </source>
</evidence>
<dbReference type="KEGG" id="bsed:DN745_03610"/>
<sequence length="514" mass="56068">MKFEEYRNYDAIELARMVREKEVSALELIDAAADGILAWNESLNAIIEPWVEDARRGRIEWNANGPLAGVPFLLKDMVEWKGRAMTLGSRLLDGYVAQSTHPLVSRYLDAGLIPLGRTNMSELGLLPVSEPTFYGPSRNPWSLTHTPGGSSGGSAAAVAAGIVPVANAADGGGSIRIPASACGLFGLKPTRGLVVEPIDEVPAGFVSQHCVSRTVRDSALLLDLSAGRNPGSRWRTPKPSGTRKSYKSFADAATQDPDTLRVGVMYTDFMGQPLHPACRAAVEKSAKLCEELGHEVVEIKSPIDGLAFRQAFSQLWATAASFFLKRVRADLDTMEDLPRPLIRLLQVPGALETTLRAAEAVGKPLIEPLTRKLAIHSDRMAPSDLWLIWQQLNVATAAMTHYFDDHDILLTSTLCKPPVKVGHYDDITLDFEELEVDLFNFAGLTPLANSTGLPSMSLPLYRCDQSRPGEKEHHGLPIGTQFYGPHAEDAMLLSLAGQFERAFPWDAVAPLPMR</sequence>